<feature type="compositionally biased region" description="Basic and acidic residues" evidence="1">
    <location>
        <begin position="95"/>
        <end position="109"/>
    </location>
</feature>
<evidence type="ECO:0000313" key="3">
    <source>
        <dbReference type="Proteomes" id="UP000198744"/>
    </source>
</evidence>
<dbReference type="AlphaFoldDB" id="A0A1H8AD33"/>
<dbReference type="Proteomes" id="UP000198744">
    <property type="component" value="Unassembled WGS sequence"/>
</dbReference>
<name>A0A1H8AD33_9BACT</name>
<organism evidence="2 3">
    <name type="scientific">Syntrophus gentianae</name>
    <dbReference type="NCBI Taxonomy" id="43775"/>
    <lineage>
        <taxon>Bacteria</taxon>
        <taxon>Pseudomonadati</taxon>
        <taxon>Thermodesulfobacteriota</taxon>
        <taxon>Syntrophia</taxon>
        <taxon>Syntrophales</taxon>
        <taxon>Syntrophaceae</taxon>
        <taxon>Syntrophus</taxon>
    </lineage>
</organism>
<dbReference type="EMBL" id="FOBS01000034">
    <property type="protein sequence ID" value="SEM68501.1"/>
    <property type="molecule type" value="Genomic_DNA"/>
</dbReference>
<accession>A0A1H8AD33</accession>
<dbReference type="STRING" id="43775.SAMN04489760_13421"/>
<dbReference type="RefSeq" id="WP_175476607.1">
    <property type="nucleotide sequence ID" value="NZ_FOBS01000034.1"/>
</dbReference>
<evidence type="ECO:0000256" key="1">
    <source>
        <dbReference type="SAM" id="MobiDB-lite"/>
    </source>
</evidence>
<keyword evidence="3" id="KW-1185">Reference proteome</keyword>
<reference evidence="2 3" key="1">
    <citation type="submission" date="2016-10" db="EMBL/GenBank/DDBJ databases">
        <authorList>
            <person name="de Groot N.N."/>
        </authorList>
    </citation>
    <scope>NUCLEOTIDE SEQUENCE [LARGE SCALE GENOMIC DNA]</scope>
    <source>
        <strain evidence="2 3">DSM 8423</strain>
    </source>
</reference>
<proteinExistence type="predicted"/>
<evidence type="ECO:0000313" key="2">
    <source>
        <dbReference type="EMBL" id="SEM68501.1"/>
    </source>
</evidence>
<protein>
    <submittedName>
        <fullName evidence="2">Uncharacterized protein</fullName>
    </submittedName>
</protein>
<gene>
    <name evidence="2" type="ORF">SAMN04489760_13421</name>
</gene>
<feature type="region of interest" description="Disordered" evidence="1">
    <location>
        <begin position="88"/>
        <end position="109"/>
    </location>
</feature>
<sequence length="109" mass="12306">MHIRKANAFLLFSLFNLAVLALLFTHGEIERQRQGPVLLAKKKLVETIGLTDICLFTDARYTRNPAVADRSSAFQDNPLALDYFPSGSILPIPPHLRDSEHDRKAEKHP</sequence>